<organism evidence="4 5">
    <name type="scientific">Xanthomonas chitinilytica</name>
    <dbReference type="NCBI Taxonomy" id="2989819"/>
    <lineage>
        <taxon>Bacteria</taxon>
        <taxon>Pseudomonadati</taxon>
        <taxon>Pseudomonadota</taxon>
        <taxon>Gammaproteobacteria</taxon>
        <taxon>Lysobacterales</taxon>
        <taxon>Lysobacteraceae</taxon>
        <taxon>Xanthomonas</taxon>
    </lineage>
</organism>
<dbReference type="CDD" id="cd04301">
    <property type="entry name" value="NAT_SF"/>
    <property type="match status" value="1"/>
</dbReference>
<evidence type="ECO:0000256" key="1">
    <source>
        <dbReference type="ARBA" id="ARBA00022679"/>
    </source>
</evidence>
<proteinExistence type="predicted"/>
<keyword evidence="5" id="KW-1185">Reference proteome</keyword>
<gene>
    <name evidence="4" type="ORF">OK345_13160</name>
</gene>
<dbReference type="PANTHER" id="PTHR43877">
    <property type="entry name" value="AMINOALKYLPHOSPHONATE N-ACETYLTRANSFERASE-RELATED-RELATED"/>
    <property type="match status" value="1"/>
</dbReference>
<keyword evidence="1" id="KW-0808">Transferase</keyword>
<dbReference type="PANTHER" id="PTHR43877:SF2">
    <property type="entry name" value="AMINOALKYLPHOSPHONATE N-ACETYLTRANSFERASE-RELATED"/>
    <property type="match status" value="1"/>
</dbReference>
<evidence type="ECO:0000313" key="4">
    <source>
        <dbReference type="EMBL" id="MCW4473449.1"/>
    </source>
</evidence>
<evidence type="ECO:0000313" key="5">
    <source>
        <dbReference type="Proteomes" id="UP001209922"/>
    </source>
</evidence>
<keyword evidence="2" id="KW-0012">Acyltransferase</keyword>
<dbReference type="InterPro" id="IPR016181">
    <property type="entry name" value="Acyl_CoA_acyltransferase"/>
</dbReference>
<sequence>MTDTLKSRVAAPADDGRILPMVRDFYREDGIVYDAQKVESGLRTLLQEPACGALLLLESDELPLAGYITLGWCFSVEQGGRFVLLDELYLVPAARGRGWGRQALALARDWARAQGASVLRLEVNHHNARAKALYLSAGFNDDSRDILTLPLTAAVRGVHS</sequence>
<evidence type="ECO:0000259" key="3">
    <source>
        <dbReference type="PROSITE" id="PS51186"/>
    </source>
</evidence>
<dbReference type="Gene3D" id="3.40.630.30">
    <property type="match status" value="1"/>
</dbReference>
<comment type="caution">
    <text evidence="4">The sequence shown here is derived from an EMBL/GenBank/DDBJ whole genome shotgun (WGS) entry which is preliminary data.</text>
</comment>
<dbReference type="InterPro" id="IPR000182">
    <property type="entry name" value="GNAT_dom"/>
</dbReference>
<dbReference type="PROSITE" id="PS51186">
    <property type="entry name" value="GNAT"/>
    <property type="match status" value="1"/>
</dbReference>
<dbReference type="RefSeq" id="WP_265128434.1">
    <property type="nucleotide sequence ID" value="NZ_JAPCHY010000011.1"/>
</dbReference>
<dbReference type="InterPro" id="IPR050832">
    <property type="entry name" value="Bact_Acetyltransf"/>
</dbReference>
<reference evidence="4 5" key="1">
    <citation type="submission" date="2022-10" db="EMBL/GenBank/DDBJ databases">
        <title>Xanthomonas sp. H13-6.</title>
        <authorList>
            <person name="Liu X."/>
            <person name="Deng Z."/>
            <person name="Jiang Y."/>
            <person name="Yu T."/>
            <person name="Ai J."/>
        </authorList>
    </citation>
    <scope>NUCLEOTIDE SEQUENCE [LARGE SCALE GENOMIC DNA]</scope>
    <source>
        <strain evidence="4 5">H13-6</strain>
    </source>
</reference>
<dbReference type="SUPFAM" id="SSF55729">
    <property type="entry name" value="Acyl-CoA N-acyltransferases (Nat)"/>
    <property type="match status" value="1"/>
</dbReference>
<accession>A0ABT3JZ05</accession>
<dbReference type="Pfam" id="PF00583">
    <property type="entry name" value="Acetyltransf_1"/>
    <property type="match status" value="1"/>
</dbReference>
<name>A0ABT3JZ05_9XANT</name>
<evidence type="ECO:0000256" key="2">
    <source>
        <dbReference type="ARBA" id="ARBA00023315"/>
    </source>
</evidence>
<feature type="domain" description="N-acetyltransferase" evidence="3">
    <location>
        <begin position="5"/>
        <end position="160"/>
    </location>
</feature>
<dbReference type="Proteomes" id="UP001209922">
    <property type="component" value="Unassembled WGS sequence"/>
</dbReference>
<protein>
    <submittedName>
        <fullName evidence="4">GNAT family N-acetyltransferase</fullName>
    </submittedName>
</protein>
<dbReference type="EMBL" id="JAPCHY010000011">
    <property type="protein sequence ID" value="MCW4473449.1"/>
    <property type="molecule type" value="Genomic_DNA"/>
</dbReference>